<evidence type="ECO:0000313" key="2">
    <source>
        <dbReference type="Proteomes" id="UP001596004"/>
    </source>
</evidence>
<dbReference type="InterPro" id="IPR011008">
    <property type="entry name" value="Dimeric_a/b-barrel"/>
</dbReference>
<name>A0ABV9CRW4_9ACTN</name>
<dbReference type="InterPro" id="IPR008000">
    <property type="entry name" value="Rham/fucose_mutarotase"/>
</dbReference>
<dbReference type="Pfam" id="PF05336">
    <property type="entry name" value="rhaM"/>
    <property type="match status" value="1"/>
</dbReference>
<organism evidence="1 2">
    <name type="scientific">Sphaerisporangium dianthi</name>
    <dbReference type="NCBI Taxonomy" id="1436120"/>
    <lineage>
        <taxon>Bacteria</taxon>
        <taxon>Bacillati</taxon>
        <taxon>Actinomycetota</taxon>
        <taxon>Actinomycetes</taxon>
        <taxon>Streptosporangiales</taxon>
        <taxon>Streptosporangiaceae</taxon>
        <taxon>Sphaerisporangium</taxon>
    </lineage>
</organism>
<proteinExistence type="predicted"/>
<dbReference type="EMBL" id="JBHSFP010000032">
    <property type="protein sequence ID" value="MFC4535498.1"/>
    <property type="molecule type" value="Genomic_DNA"/>
</dbReference>
<keyword evidence="2" id="KW-1185">Reference proteome</keyword>
<dbReference type="Proteomes" id="UP001596004">
    <property type="component" value="Unassembled WGS sequence"/>
</dbReference>
<gene>
    <name evidence="1" type="ORF">ACFO60_32440</name>
</gene>
<sequence length="101" mass="11724">MQRLAMRTRLRPGAEETYDREHASIPADLEAEMREAGVHSWKIWRDGLDLFHYIEVEDYAVLQEKLDRSAANAAWQVQMNRLLDGGGFDPSSLGMRMVWEM</sequence>
<dbReference type="Gene3D" id="3.30.70.100">
    <property type="match status" value="1"/>
</dbReference>
<dbReference type="SUPFAM" id="SSF54909">
    <property type="entry name" value="Dimeric alpha+beta barrel"/>
    <property type="match status" value="1"/>
</dbReference>
<accession>A0ABV9CRW4</accession>
<evidence type="ECO:0000313" key="1">
    <source>
        <dbReference type="EMBL" id="MFC4535498.1"/>
    </source>
</evidence>
<comment type="caution">
    <text evidence="1">The sequence shown here is derived from an EMBL/GenBank/DDBJ whole genome shotgun (WGS) entry which is preliminary data.</text>
</comment>
<dbReference type="RefSeq" id="WP_380848176.1">
    <property type="nucleotide sequence ID" value="NZ_JBHSFP010000032.1"/>
</dbReference>
<protein>
    <submittedName>
        <fullName evidence="1">L-rhamnose mutarotase</fullName>
    </submittedName>
</protein>
<reference evidence="2" key="1">
    <citation type="journal article" date="2019" name="Int. J. Syst. Evol. Microbiol.">
        <title>The Global Catalogue of Microorganisms (GCM) 10K type strain sequencing project: providing services to taxonomists for standard genome sequencing and annotation.</title>
        <authorList>
            <consortium name="The Broad Institute Genomics Platform"/>
            <consortium name="The Broad Institute Genome Sequencing Center for Infectious Disease"/>
            <person name="Wu L."/>
            <person name="Ma J."/>
        </authorList>
    </citation>
    <scope>NUCLEOTIDE SEQUENCE [LARGE SCALE GENOMIC DNA]</scope>
    <source>
        <strain evidence="2">CGMCC 4.7132</strain>
    </source>
</reference>